<evidence type="ECO:0000313" key="2">
    <source>
        <dbReference type="EMBL" id="QLG26893.1"/>
    </source>
</evidence>
<dbReference type="SUPFAM" id="SSF52980">
    <property type="entry name" value="Restriction endonuclease-like"/>
    <property type="match status" value="1"/>
</dbReference>
<organism evidence="2 3">
    <name type="scientific">Halorarum halophilum</name>
    <dbReference type="NCBI Taxonomy" id="2743090"/>
    <lineage>
        <taxon>Archaea</taxon>
        <taxon>Methanobacteriati</taxon>
        <taxon>Methanobacteriota</taxon>
        <taxon>Stenosarchaea group</taxon>
        <taxon>Halobacteria</taxon>
        <taxon>Halobacteriales</taxon>
        <taxon>Haloferacaceae</taxon>
        <taxon>Halorarum</taxon>
    </lineage>
</organism>
<gene>
    <name evidence="2" type="ORF">HUG10_04760</name>
</gene>
<sequence length="239" mass="25446">MGSHETLETLPDGELAAFLDRLGAAWLDWDASVAPPTPEGTVELALRRDGEEAIVRVHRGDVDERPVEEAAALARERALSFVVLACTGEPTEDARDAARENGVELYDGDELVSLARESGVRLPGDVGDLTAFLEERVGGYPPGLADRAAEVVRVVDDLADFDRQAGYGDASATLDLSLGGRRVARIRFGATSVLVYAADGDDLETVATLAAHRERQPSVAELGVVEAVEEAIERAVGEQ</sequence>
<feature type="domain" description="Restriction endonuclease type IV Mrr" evidence="1">
    <location>
        <begin position="19"/>
        <end position="114"/>
    </location>
</feature>
<proteinExistence type="predicted"/>
<accession>A0A7D5GYJ9</accession>
<dbReference type="Proteomes" id="UP000509750">
    <property type="component" value="Chromosome"/>
</dbReference>
<dbReference type="InterPro" id="IPR011335">
    <property type="entry name" value="Restrct_endonuc-II-like"/>
</dbReference>
<evidence type="ECO:0000313" key="3">
    <source>
        <dbReference type="Proteomes" id="UP000509750"/>
    </source>
</evidence>
<dbReference type="GO" id="GO:0003677">
    <property type="term" value="F:DNA binding"/>
    <property type="evidence" value="ECO:0007669"/>
    <property type="project" value="InterPro"/>
</dbReference>
<dbReference type="AlphaFoldDB" id="A0A7D5GYJ9"/>
<dbReference type="GeneID" id="56028119"/>
<keyword evidence="2" id="KW-0255">Endonuclease</keyword>
<dbReference type="InterPro" id="IPR007560">
    <property type="entry name" value="Restrct_endonuc_IV_Mrr"/>
</dbReference>
<dbReference type="EMBL" id="CP058529">
    <property type="protein sequence ID" value="QLG26893.1"/>
    <property type="molecule type" value="Genomic_DNA"/>
</dbReference>
<dbReference type="KEGG" id="halg:HUG10_04760"/>
<keyword evidence="3" id="KW-1185">Reference proteome</keyword>
<dbReference type="GO" id="GO:0009307">
    <property type="term" value="P:DNA restriction-modification system"/>
    <property type="evidence" value="ECO:0007669"/>
    <property type="project" value="InterPro"/>
</dbReference>
<name>A0A7D5GYJ9_9EURY</name>
<dbReference type="OrthoDB" id="379740at2157"/>
<reference evidence="2 3" key="1">
    <citation type="submission" date="2020-07" db="EMBL/GenBank/DDBJ databases">
        <title>Gai3-2, isolated from salt lake.</title>
        <authorList>
            <person name="Cui H."/>
            <person name="Shi X."/>
        </authorList>
    </citation>
    <scope>NUCLEOTIDE SEQUENCE [LARGE SCALE GENOMIC DNA]</scope>
    <source>
        <strain evidence="2 3">Gai3-2</strain>
    </source>
</reference>
<evidence type="ECO:0000259" key="1">
    <source>
        <dbReference type="Pfam" id="PF04471"/>
    </source>
</evidence>
<dbReference type="Pfam" id="PF04471">
    <property type="entry name" value="Mrr_cat"/>
    <property type="match status" value="1"/>
</dbReference>
<dbReference type="RefSeq" id="WP_179168468.1">
    <property type="nucleotide sequence ID" value="NZ_CP058529.1"/>
</dbReference>
<keyword evidence="2" id="KW-0540">Nuclease</keyword>
<keyword evidence="2" id="KW-0378">Hydrolase</keyword>
<protein>
    <submittedName>
        <fullName evidence="2">Restriction endonuclease</fullName>
    </submittedName>
</protein>
<dbReference type="GO" id="GO:0004519">
    <property type="term" value="F:endonuclease activity"/>
    <property type="evidence" value="ECO:0007669"/>
    <property type="project" value="UniProtKB-KW"/>
</dbReference>